<protein>
    <submittedName>
        <fullName evidence="12">(Atlantic silverside) hypothetical protein</fullName>
    </submittedName>
</protein>
<keyword evidence="13" id="KW-1185">Reference proteome</keyword>
<keyword evidence="7" id="KW-0325">Glycoprotein</keyword>
<evidence type="ECO:0000256" key="10">
    <source>
        <dbReference type="SAM" id="SignalP"/>
    </source>
</evidence>
<feature type="chain" id="PRO_5035907967" evidence="10">
    <location>
        <begin position="20"/>
        <end position="129"/>
    </location>
</feature>
<dbReference type="GO" id="GO:0035036">
    <property type="term" value="P:sperm-egg recognition"/>
    <property type="evidence" value="ECO:0007669"/>
    <property type="project" value="TreeGrafter"/>
</dbReference>
<name>A0A8S4AL46_9TELE</name>
<comment type="similarity">
    <text evidence="9">Belongs to the SPACA4/bouncer family.</text>
</comment>
<sequence>MNRIVFLFAVGVCFAIGQALECYKCSIGFGSLCITTKTTCNEGELCFSGVGKAAGFVDIKMKGCLERSKCNASEEVNFPTSNSNATLYQMLKTCCDGDLCNAAPGLPGTSVLSLAVATISAMFAANALV</sequence>
<dbReference type="AlphaFoldDB" id="A0A8S4AL46"/>
<dbReference type="InterPro" id="IPR046354">
    <property type="entry name" value="SPACA4/Bouncer"/>
</dbReference>
<reference evidence="12" key="1">
    <citation type="submission" date="2021-05" db="EMBL/GenBank/DDBJ databases">
        <authorList>
            <person name="Tigano A."/>
        </authorList>
    </citation>
    <scope>NUCLEOTIDE SEQUENCE</scope>
</reference>
<evidence type="ECO:0000313" key="12">
    <source>
        <dbReference type="EMBL" id="CAG5887389.1"/>
    </source>
</evidence>
<gene>
    <name evidence="12" type="ORF">MMEN_LOCUS6046</name>
</gene>
<evidence type="ECO:0000256" key="1">
    <source>
        <dbReference type="ARBA" id="ARBA00004609"/>
    </source>
</evidence>
<dbReference type="InterPro" id="IPR045860">
    <property type="entry name" value="Snake_toxin-like_sf"/>
</dbReference>
<dbReference type="OrthoDB" id="5962859at2759"/>
<dbReference type="PANTHER" id="PTHR47613:SF1">
    <property type="entry name" value="SPERM ACROSOME MEMBRANE-ASSOCIATED PROTEIN 4"/>
    <property type="match status" value="1"/>
</dbReference>
<comment type="subcellular location">
    <subcellularLocation>
        <location evidence="1">Cell membrane</location>
        <topology evidence="1">Lipid-anchor</topology>
        <topology evidence="1">GPI-anchor</topology>
    </subcellularLocation>
</comment>
<evidence type="ECO:0000259" key="11">
    <source>
        <dbReference type="Pfam" id="PF00021"/>
    </source>
</evidence>
<feature type="domain" description="UPAR/Ly6" evidence="11">
    <location>
        <begin position="18"/>
        <end position="102"/>
    </location>
</feature>
<feature type="signal peptide" evidence="10">
    <location>
        <begin position="1"/>
        <end position="19"/>
    </location>
</feature>
<dbReference type="PANTHER" id="PTHR47613">
    <property type="entry name" value="SPERM ACROSOME MEMBRANE-ASSOCIATED PROTEIN 4"/>
    <property type="match status" value="1"/>
</dbReference>
<dbReference type="EMBL" id="CAJRST010005557">
    <property type="protein sequence ID" value="CAG5887389.1"/>
    <property type="molecule type" value="Genomic_DNA"/>
</dbReference>
<evidence type="ECO:0000256" key="8">
    <source>
        <dbReference type="ARBA" id="ARBA00023288"/>
    </source>
</evidence>
<keyword evidence="6" id="KW-1015">Disulfide bond</keyword>
<evidence type="ECO:0000256" key="2">
    <source>
        <dbReference type="ARBA" id="ARBA00022475"/>
    </source>
</evidence>
<dbReference type="GO" id="GO:0098552">
    <property type="term" value="C:side of membrane"/>
    <property type="evidence" value="ECO:0007669"/>
    <property type="project" value="UniProtKB-KW"/>
</dbReference>
<dbReference type="Proteomes" id="UP000677803">
    <property type="component" value="Unassembled WGS sequence"/>
</dbReference>
<organism evidence="12 13">
    <name type="scientific">Menidia menidia</name>
    <name type="common">Atlantic silverside</name>
    <dbReference type="NCBI Taxonomy" id="238744"/>
    <lineage>
        <taxon>Eukaryota</taxon>
        <taxon>Metazoa</taxon>
        <taxon>Chordata</taxon>
        <taxon>Craniata</taxon>
        <taxon>Vertebrata</taxon>
        <taxon>Euteleostomi</taxon>
        <taxon>Actinopterygii</taxon>
        <taxon>Neopterygii</taxon>
        <taxon>Teleostei</taxon>
        <taxon>Neoteleostei</taxon>
        <taxon>Acanthomorphata</taxon>
        <taxon>Ovalentaria</taxon>
        <taxon>Atherinomorphae</taxon>
        <taxon>Atheriniformes</taxon>
        <taxon>Atherinopsidae</taxon>
        <taxon>Menidiinae</taxon>
        <taxon>Menidia</taxon>
    </lineage>
</organism>
<dbReference type="Gene3D" id="2.10.60.10">
    <property type="entry name" value="CD59"/>
    <property type="match status" value="1"/>
</dbReference>
<evidence type="ECO:0000313" key="13">
    <source>
        <dbReference type="Proteomes" id="UP000677803"/>
    </source>
</evidence>
<dbReference type="GO" id="GO:0005886">
    <property type="term" value="C:plasma membrane"/>
    <property type="evidence" value="ECO:0007669"/>
    <property type="project" value="UniProtKB-SubCell"/>
</dbReference>
<keyword evidence="8" id="KW-0449">Lipoprotein</keyword>
<dbReference type="InterPro" id="IPR016054">
    <property type="entry name" value="LY6_UPA_recep-like"/>
</dbReference>
<keyword evidence="2" id="KW-1003">Cell membrane</keyword>
<keyword evidence="5" id="KW-0472">Membrane</keyword>
<proteinExistence type="inferred from homology"/>
<evidence type="ECO:0000256" key="9">
    <source>
        <dbReference type="ARBA" id="ARBA00029446"/>
    </source>
</evidence>
<comment type="caution">
    <text evidence="12">The sequence shown here is derived from an EMBL/GenBank/DDBJ whole genome shotgun (WGS) entry which is preliminary data.</text>
</comment>
<evidence type="ECO:0000256" key="6">
    <source>
        <dbReference type="ARBA" id="ARBA00023157"/>
    </source>
</evidence>
<evidence type="ECO:0000256" key="4">
    <source>
        <dbReference type="ARBA" id="ARBA00022729"/>
    </source>
</evidence>
<keyword evidence="4 10" id="KW-0732">Signal</keyword>
<keyword evidence="3" id="KW-0336">GPI-anchor</keyword>
<dbReference type="Pfam" id="PF00021">
    <property type="entry name" value="UPAR_LY6"/>
    <property type="match status" value="1"/>
</dbReference>
<evidence type="ECO:0000256" key="5">
    <source>
        <dbReference type="ARBA" id="ARBA00023136"/>
    </source>
</evidence>
<dbReference type="SUPFAM" id="SSF57302">
    <property type="entry name" value="Snake toxin-like"/>
    <property type="match status" value="1"/>
</dbReference>
<evidence type="ECO:0000256" key="3">
    <source>
        <dbReference type="ARBA" id="ARBA00022622"/>
    </source>
</evidence>
<accession>A0A8S4AL46</accession>
<evidence type="ECO:0000256" key="7">
    <source>
        <dbReference type="ARBA" id="ARBA00023180"/>
    </source>
</evidence>